<reference evidence="2 3" key="1">
    <citation type="submission" date="2019-08" db="EMBL/GenBank/DDBJ databases">
        <title>Whole genome of Aphis craccivora.</title>
        <authorList>
            <person name="Voronova N.V."/>
            <person name="Shulinski R.S."/>
            <person name="Bandarenka Y.V."/>
            <person name="Zhorov D.G."/>
            <person name="Warner D."/>
        </authorList>
    </citation>
    <scope>NUCLEOTIDE SEQUENCE [LARGE SCALE GENOMIC DNA]</scope>
    <source>
        <strain evidence="2">180601</strain>
        <tissue evidence="2">Whole Body</tissue>
    </source>
</reference>
<feature type="signal peptide" evidence="1">
    <location>
        <begin position="1"/>
        <end position="23"/>
    </location>
</feature>
<dbReference type="AlphaFoldDB" id="A0A6G0Z459"/>
<gene>
    <name evidence="2" type="ORF">FWK35_00012006</name>
</gene>
<comment type="caution">
    <text evidence="2">The sequence shown here is derived from an EMBL/GenBank/DDBJ whole genome shotgun (WGS) entry which is preliminary data.</text>
</comment>
<accession>A0A6G0Z459</accession>
<organism evidence="2 3">
    <name type="scientific">Aphis craccivora</name>
    <name type="common">Cowpea aphid</name>
    <dbReference type="NCBI Taxonomy" id="307492"/>
    <lineage>
        <taxon>Eukaryota</taxon>
        <taxon>Metazoa</taxon>
        <taxon>Ecdysozoa</taxon>
        <taxon>Arthropoda</taxon>
        <taxon>Hexapoda</taxon>
        <taxon>Insecta</taxon>
        <taxon>Pterygota</taxon>
        <taxon>Neoptera</taxon>
        <taxon>Paraneoptera</taxon>
        <taxon>Hemiptera</taxon>
        <taxon>Sternorrhyncha</taxon>
        <taxon>Aphidomorpha</taxon>
        <taxon>Aphidoidea</taxon>
        <taxon>Aphididae</taxon>
        <taxon>Aphidini</taxon>
        <taxon>Aphis</taxon>
        <taxon>Aphis</taxon>
    </lineage>
</organism>
<keyword evidence="3" id="KW-1185">Reference proteome</keyword>
<protein>
    <submittedName>
        <fullName evidence="2">Serine proteinase stubble-like isoform X2</fullName>
    </submittedName>
</protein>
<proteinExistence type="predicted"/>
<dbReference type="Proteomes" id="UP000478052">
    <property type="component" value="Unassembled WGS sequence"/>
</dbReference>
<evidence type="ECO:0000313" key="3">
    <source>
        <dbReference type="Proteomes" id="UP000478052"/>
    </source>
</evidence>
<dbReference type="EMBL" id="VUJU01001497">
    <property type="protein sequence ID" value="KAF0765037.1"/>
    <property type="molecule type" value="Genomic_DNA"/>
</dbReference>
<feature type="chain" id="PRO_5026321546" evidence="1">
    <location>
        <begin position="24"/>
        <end position="96"/>
    </location>
</feature>
<keyword evidence="1" id="KW-0732">Signal</keyword>
<name>A0A6G0Z459_APHCR</name>
<sequence length="96" mass="11056">MHTTIIAVALVTFTISIINNCESVAISLPKTHRFNNTMKFGEHDVVSTLQYNDTATILESNHSITTRLKQQGMQHKIKKKKGRFFEQFFVLINEFI</sequence>
<evidence type="ECO:0000256" key="1">
    <source>
        <dbReference type="SAM" id="SignalP"/>
    </source>
</evidence>
<evidence type="ECO:0000313" key="2">
    <source>
        <dbReference type="EMBL" id="KAF0765037.1"/>
    </source>
</evidence>